<evidence type="ECO:0000313" key="1">
    <source>
        <dbReference type="EMBL" id="GJT21401.1"/>
    </source>
</evidence>
<evidence type="ECO:0000313" key="2">
    <source>
        <dbReference type="Proteomes" id="UP001151760"/>
    </source>
</evidence>
<comment type="caution">
    <text evidence="1">The sequence shown here is derived from an EMBL/GenBank/DDBJ whole genome shotgun (WGS) entry which is preliminary data.</text>
</comment>
<keyword evidence="2" id="KW-1185">Reference proteome</keyword>
<dbReference type="Proteomes" id="UP001151760">
    <property type="component" value="Unassembled WGS sequence"/>
</dbReference>
<name>A0ABQ5C2Z4_9ASTR</name>
<gene>
    <name evidence="1" type="ORF">Tco_0891338</name>
</gene>
<protein>
    <submittedName>
        <fullName evidence="1">Uncharacterized protein</fullName>
    </submittedName>
</protein>
<proteinExistence type="predicted"/>
<organism evidence="1 2">
    <name type="scientific">Tanacetum coccineum</name>
    <dbReference type="NCBI Taxonomy" id="301880"/>
    <lineage>
        <taxon>Eukaryota</taxon>
        <taxon>Viridiplantae</taxon>
        <taxon>Streptophyta</taxon>
        <taxon>Embryophyta</taxon>
        <taxon>Tracheophyta</taxon>
        <taxon>Spermatophyta</taxon>
        <taxon>Magnoliopsida</taxon>
        <taxon>eudicotyledons</taxon>
        <taxon>Gunneridae</taxon>
        <taxon>Pentapetalae</taxon>
        <taxon>asterids</taxon>
        <taxon>campanulids</taxon>
        <taxon>Asterales</taxon>
        <taxon>Asteraceae</taxon>
        <taxon>Asteroideae</taxon>
        <taxon>Anthemideae</taxon>
        <taxon>Anthemidinae</taxon>
        <taxon>Tanacetum</taxon>
    </lineage>
</organism>
<accession>A0ABQ5C2Z4</accession>
<reference evidence="1" key="1">
    <citation type="journal article" date="2022" name="Int. J. Mol. Sci.">
        <title>Draft Genome of Tanacetum Coccineum: Genomic Comparison of Closely Related Tanacetum-Family Plants.</title>
        <authorList>
            <person name="Yamashiro T."/>
            <person name="Shiraishi A."/>
            <person name="Nakayama K."/>
            <person name="Satake H."/>
        </authorList>
    </citation>
    <scope>NUCLEOTIDE SEQUENCE</scope>
</reference>
<sequence>MELKQRYFEDYCSDNQYAVSIKEDMAYLCLHSPKTTETRSNTLQDFADPMLVIFLILTGSESVSDTAYQRYWIRTYLVFLEVRDTLISSRIILFPYILNTRIAFPGYGVLDLFPLWSLRECSSDTLYLPLMVQRIGCQNS</sequence>
<reference evidence="1" key="2">
    <citation type="submission" date="2022-01" db="EMBL/GenBank/DDBJ databases">
        <authorList>
            <person name="Yamashiro T."/>
            <person name="Shiraishi A."/>
            <person name="Satake H."/>
            <person name="Nakayama K."/>
        </authorList>
    </citation>
    <scope>NUCLEOTIDE SEQUENCE</scope>
</reference>
<dbReference type="EMBL" id="BQNB010013885">
    <property type="protein sequence ID" value="GJT21401.1"/>
    <property type="molecule type" value="Genomic_DNA"/>
</dbReference>